<feature type="transmembrane region" description="Helical" evidence="1">
    <location>
        <begin position="36"/>
        <end position="54"/>
    </location>
</feature>
<feature type="transmembrane region" description="Helical" evidence="1">
    <location>
        <begin position="61"/>
        <end position="83"/>
    </location>
</feature>
<keyword evidence="3" id="KW-1185">Reference proteome</keyword>
<gene>
    <name evidence="2" type="ORF">ABIC75_003233</name>
</gene>
<keyword evidence="1" id="KW-0812">Transmembrane</keyword>
<keyword evidence="1" id="KW-1133">Transmembrane helix</keyword>
<evidence type="ECO:0000313" key="3">
    <source>
        <dbReference type="Proteomes" id="UP001549184"/>
    </source>
</evidence>
<dbReference type="Proteomes" id="UP001549184">
    <property type="component" value="Unassembled WGS sequence"/>
</dbReference>
<evidence type="ECO:0000313" key="2">
    <source>
        <dbReference type="EMBL" id="MET3653496.1"/>
    </source>
</evidence>
<dbReference type="EMBL" id="JBEPMU010000005">
    <property type="protein sequence ID" value="MET3653496.1"/>
    <property type="molecule type" value="Genomic_DNA"/>
</dbReference>
<evidence type="ECO:0000256" key="1">
    <source>
        <dbReference type="SAM" id="Phobius"/>
    </source>
</evidence>
<protein>
    <recommendedName>
        <fullName evidence="4">Transmembrane protein</fullName>
    </recommendedName>
</protein>
<keyword evidence="1" id="KW-0472">Membrane</keyword>
<organism evidence="2 3">
    <name type="scientific">Dyella japonica</name>
    <dbReference type="NCBI Taxonomy" id="231455"/>
    <lineage>
        <taxon>Bacteria</taxon>
        <taxon>Pseudomonadati</taxon>
        <taxon>Pseudomonadota</taxon>
        <taxon>Gammaproteobacteria</taxon>
        <taxon>Lysobacterales</taxon>
        <taxon>Rhodanobacteraceae</taxon>
        <taxon>Dyella</taxon>
    </lineage>
</organism>
<dbReference type="RefSeq" id="WP_354014887.1">
    <property type="nucleotide sequence ID" value="NZ_JBEPMU010000005.1"/>
</dbReference>
<comment type="caution">
    <text evidence="2">The sequence shown here is derived from an EMBL/GenBank/DDBJ whole genome shotgun (WGS) entry which is preliminary data.</text>
</comment>
<accession>A0ABV2JXD5</accession>
<proteinExistence type="predicted"/>
<evidence type="ECO:0008006" key="4">
    <source>
        <dbReference type="Google" id="ProtNLM"/>
    </source>
</evidence>
<name>A0ABV2JXD5_9GAMM</name>
<reference evidence="2 3" key="1">
    <citation type="submission" date="2024-06" db="EMBL/GenBank/DDBJ databases">
        <title>Sorghum-associated microbial communities from plants grown in Nebraska, USA.</title>
        <authorList>
            <person name="Schachtman D."/>
        </authorList>
    </citation>
    <scope>NUCLEOTIDE SEQUENCE [LARGE SCALE GENOMIC DNA]</scope>
    <source>
        <strain evidence="2 3">1073</strain>
    </source>
</reference>
<sequence length="127" mass="14867">MLRVLFAMAVTPLILQLPYLIPPYGPFTLWWIKLELFIYYMVMVLFGSPVIWIFMRKRWLAWWQVCLGAISVAALFLVVWFATLTDYSFTDGLPMVLSTVLTATVAGLVFWLLAFWRNTRFHRATHS</sequence>
<feature type="transmembrane region" description="Helical" evidence="1">
    <location>
        <begin position="95"/>
        <end position="116"/>
    </location>
</feature>